<protein>
    <submittedName>
        <fullName evidence="1">Uncharacterized protein</fullName>
    </submittedName>
</protein>
<sequence length="36" mass="4056">MATYSNMYRPLGASAVTSCNLDEKSFYDGICRSQKF</sequence>
<reference evidence="1" key="1">
    <citation type="submission" date="2018-02" db="EMBL/GenBank/DDBJ databases">
        <title>Rhizophora mucronata_Transcriptome.</title>
        <authorList>
            <person name="Meera S.P."/>
            <person name="Sreeshan A."/>
            <person name="Augustine A."/>
        </authorList>
    </citation>
    <scope>NUCLEOTIDE SEQUENCE</scope>
    <source>
        <tissue evidence="1">Leaf</tissue>
    </source>
</reference>
<accession>A0A2P2QG47</accession>
<dbReference type="EMBL" id="GGEC01085536">
    <property type="protein sequence ID" value="MBX66020.1"/>
    <property type="molecule type" value="Transcribed_RNA"/>
</dbReference>
<name>A0A2P2QG47_RHIMU</name>
<dbReference type="AlphaFoldDB" id="A0A2P2QG47"/>
<organism evidence="1">
    <name type="scientific">Rhizophora mucronata</name>
    <name type="common">Asiatic mangrove</name>
    <dbReference type="NCBI Taxonomy" id="61149"/>
    <lineage>
        <taxon>Eukaryota</taxon>
        <taxon>Viridiplantae</taxon>
        <taxon>Streptophyta</taxon>
        <taxon>Embryophyta</taxon>
        <taxon>Tracheophyta</taxon>
        <taxon>Spermatophyta</taxon>
        <taxon>Magnoliopsida</taxon>
        <taxon>eudicotyledons</taxon>
        <taxon>Gunneridae</taxon>
        <taxon>Pentapetalae</taxon>
        <taxon>rosids</taxon>
        <taxon>fabids</taxon>
        <taxon>Malpighiales</taxon>
        <taxon>Rhizophoraceae</taxon>
        <taxon>Rhizophora</taxon>
    </lineage>
</organism>
<evidence type="ECO:0000313" key="1">
    <source>
        <dbReference type="EMBL" id="MBX66020.1"/>
    </source>
</evidence>
<proteinExistence type="predicted"/>